<dbReference type="EMBL" id="BARV01024589">
    <property type="protein sequence ID" value="GAI34887.1"/>
    <property type="molecule type" value="Genomic_DNA"/>
</dbReference>
<dbReference type="PANTHER" id="PTHR31302">
    <property type="entry name" value="TRANSMEMBRANE PROTEIN WITH METALLOPHOSPHOESTERASE DOMAIN-RELATED"/>
    <property type="match status" value="1"/>
</dbReference>
<name>X1MT83_9ZZZZ</name>
<feature type="domain" description="Calcineurin-like phosphoesterase" evidence="3">
    <location>
        <begin position="65"/>
        <end position="164"/>
    </location>
</feature>
<accession>X1MT83</accession>
<proteinExistence type="predicted"/>
<dbReference type="PANTHER" id="PTHR31302:SF31">
    <property type="entry name" value="PHOSPHODIESTERASE YAEI"/>
    <property type="match status" value="1"/>
</dbReference>
<dbReference type="InterPro" id="IPR004843">
    <property type="entry name" value="Calcineurin-like_PHP"/>
</dbReference>
<evidence type="ECO:0000259" key="3">
    <source>
        <dbReference type="Pfam" id="PF00149"/>
    </source>
</evidence>
<dbReference type="AlphaFoldDB" id="X1MT83"/>
<evidence type="ECO:0000256" key="2">
    <source>
        <dbReference type="ARBA" id="ARBA00022801"/>
    </source>
</evidence>
<evidence type="ECO:0000256" key="1">
    <source>
        <dbReference type="ARBA" id="ARBA00022723"/>
    </source>
</evidence>
<dbReference type="InterPro" id="IPR029052">
    <property type="entry name" value="Metallo-depent_PP-like"/>
</dbReference>
<keyword evidence="1" id="KW-0479">Metal-binding</keyword>
<feature type="non-terminal residue" evidence="4">
    <location>
        <position position="267"/>
    </location>
</feature>
<gene>
    <name evidence="4" type="ORF">S06H3_40107</name>
</gene>
<comment type="caution">
    <text evidence="4">The sequence shown here is derived from an EMBL/GenBank/DDBJ whole genome shotgun (WGS) entry which is preliminary data.</text>
</comment>
<dbReference type="GO" id="GO:0008758">
    <property type="term" value="F:UDP-2,3-diacylglucosamine hydrolase activity"/>
    <property type="evidence" value="ECO:0007669"/>
    <property type="project" value="TreeGrafter"/>
</dbReference>
<reference evidence="4" key="1">
    <citation type="journal article" date="2014" name="Front. Microbiol.">
        <title>High frequency of phylogenetically diverse reductive dehalogenase-homologous genes in deep subseafloor sedimentary metagenomes.</title>
        <authorList>
            <person name="Kawai M."/>
            <person name="Futagami T."/>
            <person name="Toyoda A."/>
            <person name="Takaki Y."/>
            <person name="Nishi S."/>
            <person name="Hori S."/>
            <person name="Arai W."/>
            <person name="Tsubouchi T."/>
            <person name="Morono Y."/>
            <person name="Uchiyama I."/>
            <person name="Ito T."/>
            <person name="Fujiyama A."/>
            <person name="Inagaki F."/>
            <person name="Takami H."/>
        </authorList>
    </citation>
    <scope>NUCLEOTIDE SEQUENCE</scope>
    <source>
        <strain evidence="4">Expedition CK06-06</strain>
    </source>
</reference>
<organism evidence="4">
    <name type="scientific">marine sediment metagenome</name>
    <dbReference type="NCBI Taxonomy" id="412755"/>
    <lineage>
        <taxon>unclassified sequences</taxon>
        <taxon>metagenomes</taxon>
        <taxon>ecological metagenomes</taxon>
    </lineage>
</organism>
<protein>
    <recommendedName>
        <fullName evidence="3">Calcineurin-like phosphoesterase domain-containing protein</fullName>
    </recommendedName>
</protein>
<dbReference type="SUPFAM" id="SSF56300">
    <property type="entry name" value="Metallo-dependent phosphatases"/>
    <property type="match status" value="1"/>
</dbReference>
<evidence type="ECO:0000313" key="4">
    <source>
        <dbReference type="EMBL" id="GAI34887.1"/>
    </source>
</evidence>
<dbReference type="GO" id="GO:0016020">
    <property type="term" value="C:membrane"/>
    <property type="evidence" value="ECO:0007669"/>
    <property type="project" value="GOC"/>
</dbReference>
<dbReference type="Gene3D" id="3.60.21.10">
    <property type="match status" value="1"/>
</dbReference>
<dbReference type="GO" id="GO:0009245">
    <property type="term" value="P:lipid A biosynthetic process"/>
    <property type="evidence" value="ECO:0007669"/>
    <property type="project" value="TreeGrafter"/>
</dbReference>
<keyword evidence="2" id="KW-0378">Hydrolase</keyword>
<dbReference type="Pfam" id="PF00149">
    <property type="entry name" value="Metallophos"/>
    <property type="match status" value="1"/>
</dbReference>
<dbReference type="InterPro" id="IPR051158">
    <property type="entry name" value="Metallophosphoesterase_sf"/>
</dbReference>
<dbReference type="GO" id="GO:0046872">
    <property type="term" value="F:metal ion binding"/>
    <property type="evidence" value="ECO:0007669"/>
    <property type="project" value="UniProtKB-KW"/>
</dbReference>
<sequence>MVLILFILIIVLMAVVLYYYAFRYEPVNFGLSKVNIFLRDAEKNKIKEKGKDNHAVKDNSNPVLTFLHLSDFHLRKNSKGKKLFKFVRNLSKLNVDFIFITGDLTENDKNIEYLIKMLSPLKAKYGKYAVFGVHDHYSKALVEFIKNMFKRKRRYKRENDVTHMAKRLKDIGIEVLRNESRRINIGSYDIGDIEIIGLDDPIINKIDIAKAFSHISAIVNNKSELPEKSDYKNIYKNIFRLKEEKIHKINNRGKLRIALMHTPDNDS</sequence>